<feature type="compositionally biased region" description="Basic and acidic residues" evidence="1">
    <location>
        <begin position="164"/>
        <end position="176"/>
    </location>
</feature>
<sequence length="268" mass="27593">MEAKGEDLATRVAAVATPARDCPRSPVRKDSGCLGSLYASMVTPRRVGGSPLGHAATPGSCANAFECPAPLSPTRGARELGRALRQASGRAEEGQIVLFQRSAADAANLFALVALPPREEQVPLVDAPEVIRARQRAQRGLLKAAAAAAAAAEAQSRPAEAEAPEQKAVEDSEASSRRRVVGKQFSAAFPVPEAGLIPLPLADASEPNEVSLTPSPSRIAPPATVQSSCKRRRTDGEEMSSPGRASPAKAPARQSRNAAATAASPSGA</sequence>
<evidence type="ECO:0000313" key="3">
    <source>
        <dbReference type="Proteomes" id="UP000654075"/>
    </source>
</evidence>
<protein>
    <submittedName>
        <fullName evidence="2">Uncharacterized protein</fullName>
    </submittedName>
</protein>
<feature type="region of interest" description="Disordered" evidence="1">
    <location>
        <begin position="198"/>
        <end position="268"/>
    </location>
</feature>
<keyword evidence="3" id="KW-1185">Reference proteome</keyword>
<proteinExistence type="predicted"/>
<reference evidence="2" key="1">
    <citation type="submission" date="2021-02" db="EMBL/GenBank/DDBJ databases">
        <authorList>
            <person name="Dougan E. K."/>
            <person name="Rhodes N."/>
            <person name="Thang M."/>
            <person name="Chan C."/>
        </authorList>
    </citation>
    <scope>NUCLEOTIDE SEQUENCE</scope>
</reference>
<dbReference type="EMBL" id="CAJNNV010011192">
    <property type="protein sequence ID" value="CAE8599501.1"/>
    <property type="molecule type" value="Genomic_DNA"/>
</dbReference>
<evidence type="ECO:0000313" key="2">
    <source>
        <dbReference type="EMBL" id="CAE8599501.1"/>
    </source>
</evidence>
<organism evidence="2 3">
    <name type="scientific">Polarella glacialis</name>
    <name type="common">Dinoflagellate</name>
    <dbReference type="NCBI Taxonomy" id="89957"/>
    <lineage>
        <taxon>Eukaryota</taxon>
        <taxon>Sar</taxon>
        <taxon>Alveolata</taxon>
        <taxon>Dinophyceae</taxon>
        <taxon>Suessiales</taxon>
        <taxon>Suessiaceae</taxon>
        <taxon>Polarella</taxon>
    </lineage>
</organism>
<gene>
    <name evidence="2" type="ORF">PGLA1383_LOCUS17848</name>
</gene>
<feature type="compositionally biased region" description="Low complexity" evidence="1">
    <location>
        <begin position="248"/>
        <end position="268"/>
    </location>
</feature>
<feature type="region of interest" description="Disordered" evidence="1">
    <location>
        <begin position="155"/>
        <end position="180"/>
    </location>
</feature>
<evidence type="ECO:0000256" key="1">
    <source>
        <dbReference type="SAM" id="MobiDB-lite"/>
    </source>
</evidence>
<dbReference type="Proteomes" id="UP000654075">
    <property type="component" value="Unassembled WGS sequence"/>
</dbReference>
<dbReference type="AlphaFoldDB" id="A0A813EBK6"/>
<name>A0A813EBK6_POLGL</name>
<comment type="caution">
    <text evidence="2">The sequence shown here is derived from an EMBL/GenBank/DDBJ whole genome shotgun (WGS) entry which is preliminary data.</text>
</comment>
<accession>A0A813EBK6</accession>